<evidence type="ECO:0000313" key="1">
    <source>
        <dbReference type="EMBL" id="MBP2193091.1"/>
    </source>
</evidence>
<dbReference type="EMBL" id="JAGGMR010000001">
    <property type="protein sequence ID" value="MBP2193091.1"/>
    <property type="molecule type" value="Genomic_DNA"/>
</dbReference>
<keyword evidence="2" id="KW-1185">Reference proteome</keyword>
<name>A0ABS4QR18_9NOCA</name>
<dbReference type="Proteomes" id="UP001519325">
    <property type="component" value="Unassembled WGS sequence"/>
</dbReference>
<organism evidence="1 2">
    <name type="scientific">Nocardia goodfellowii</name>
    <dbReference type="NCBI Taxonomy" id="882446"/>
    <lineage>
        <taxon>Bacteria</taxon>
        <taxon>Bacillati</taxon>
        <taxon>Actinomycetota</taxon>
        <taxon>Actinomycetes</taxon>
        <taxon>Mycobacteriales</taxon>
        <taxon>Nocardiaceae</taxon>
        <taxon>Nocardia</taxon>
    </lineage>
</organism>
<gene>
    <name evidence="1" type="ORF">BJ987_005992</name>
</gene>
<comment type="caution">
    <text evidence="1">The sequence shown here is derived from an EMBL/GenBank/DDBJ whole genome shotgun (WGS) entry which is preliminary data.</text>
</comment>
<proteinExistence type="predicted"/>
<sequence length="99" mass="9905">MGHIKSEDVAARSTTSSSTRVRATALIGLTAALTLCGGGIAAAAPQPYEQQNVTAVVGADDPFTQILREVARTVGASGSAVPLPPCTPGTVTNIGCEPN</sequence>
<evidence type="ECO:0000313" key="2">
    <source>
        <dbReference type="Proteomes" id="UP001519325"/>
    </source>
</evidence>
<reference evidence="1 2" key="1">
    <citation type="submission" date="2021-03" db="EMBL/GenBank/DDBJ databases">
        <title>Sequencing the genomes of 1000 actinobacteria strains.</title>
        <authorList>
            <person name="Klenk H.-P."/>
        </authorList>
    </citation>
    <scope>NUCLEOTIDE SEQUENCE [LARGE SCALE GENOMIC DNA]</scope>
    <source>
        <strain evidence="1 2">DSM 45516</strain>
    </source>
</reference>
<accession>A0ABS4QR18</accession>
<protein>
    <submittedName>
        <fullName evidence="1">Methylmalonyl-CoA mutase cobalamin-binding subunit</fullName>
    </submittedName>
</protein>